<proteinExistence type="predicted"/>
<accession>A0ACC1C6L1</accession>
<gene>
    <name evidence="1" type="ORF">Patl1_02206</name>
</gene>
<sequence length="100" mass="11325">MAGLDTEWCLSLTTKTDKHQKVAILQLCVGQRCLIFQLCHRDAMPRSLVNFLGNNKFTFVGKVVGTDAKKLFFEDCELNVAKVGDLSEMAWLQQSTRMNQ</sequence>
<dbReference type="Proteomes" id="UP001164250">
    <property type="component" value="Chromosome 1"/>
</dbReference>
<evidence type="ECO:0000313" key="2">
    <source>
        <dbReference type="Proteomes" id="UP001164250"/>
    </source>
</evidence>
<name>A0ACC1C6L1_9ROSI</name>
<evidence type="ECO:0000313" key="1">
    <source>
        <dbReference type="EMBL" id="KAJ0111291.1"/>
    </source>
</evidence>
<comment type="caution">
    <text evidence="1">The sequence shown here is derived from an EMBL/GenBank/DDBJ whole genome shotgun (WGS) entry which is preliminary data.</text>
</comment>
<dbReference type="EMBL" id="CM047897">
    <property type="protein sequence ID" value="KAJ0111291.1"/>
    <property type="molecule type" value="Genomic_DNA"/>
</dbReference>
<reference evidence="2" key="1">
    <citation type="journal article" date="2023" name="G3 (Bethesda)">
        <title>Genome assembly and association tests identify interacting loci associated with vigor, precocity, and sex in interspecific pistachio rootstocks.</title>
        <authorList>
            <person name="Palmer W."/>
            <person name="Jacygrad E."/>
            <person name="Sagayaradj S."/>
            <person name="Cavanaugh K."/>
            <person name="Han R."/>
            <person name="Bertier L."/>
            <person name="Beede B."/>
            <person name="Kafkas S."/>
            <person name="Golino D."/>
            <person name="Preece J."/>
            <person name="Michelmore R."/>
        </authorList>
    </citation>
    <scope>NUCLEOTIDE SEQUENCE [LARGE SCALE GENOMIC DNA]</scope>
</reference>
<keyword evidence="2" id="KW-1185">Reference proteome</keyword>
<organism evidence="1 2">
    <name type="scientific">Pistacia atlantica</name>
    <dbReference type="NCBI Taxonomy" id="434234"/>
    <lineage>
        <taxon>Eukaryota</taxon>
        <taxon>Viridiplantae</taxon>
        <taxon>Streptophyta</taxon>
        <taxon>Embryophyta</taxon>
        <taxon>Tracheophyta</taxon>
        <taxon>Spermatophyta</taxon>
        <taxon>Magnoliopsida</taxon>
        <taxon>eudicotyledons</taxon>
        <taxon>Gunneridae</taxon>
        <taxon>Pentapetalae</taxon>
        <taxon>rosids</taxon>
        <taxon>malvids</taxon>
        <taxon>Sapindales</taxon>
        <taxon>Anacardiaceae</taxon>
        <taxon>Pistacia</taxon>
    </lineage>
</organism>
<protein>
    <submittedName>
        <fullName evidence="1">Uncharacterized protein</fullName>
    </submittedName>
</protein>